<dbReference type="Pfam" id="PF10306">
    <property type="entry name" value="FLILHELTA"/>
    <property type="match status" value="1"/>
</dbReference>
<dbReference type="EMBL" id="CAVMBE010000078">
    <property type="protein sequence ID" value="CAK4033138.1"/>
    <property type="molecule type" value="Genomic_DNA"/>
</dbReference>
<dbReference type="Proteomes" id="UP001296104">
    <property type="component" value="Unassembled WGS sequence"/>
</dbReference>
<comment type="caution">
    <text evidence="2">The sequence shown here is derived from an EMBL/GenBank/DDBJ whole genome shotgun (WGS) entry which is preliminary data.</text>
</comment>
<dbReference type="AlphaFoldDB" id="A0AAI8Z653"/>
<dbReference type="PANTHER" id="PTHR28002:SF1">
    <property type="entry name" value="MIOREX COMPLEX COMPONENT 11"/>
    <property type="match status" value="1"/>
</dbReference>
<feature type="compositionally biased region" description="Low complexity" evidence="1">
    <location>
        <begin position="200"/>
        <end position="216"/>
    </location>
</feature>
<evidence type="ECO:0000313" key="2">
    <source>
        <dbReference type="EMBL" id="CAK4033138.1"/>
    </source>
</evidence>
<accession>A0AAI8Z653</accession>
<name>A0AAI8Z653_9PEZI</name>
<protein>
    <submittedName>
        <fullName evidence="2">Uncharacterized protein</fullName>
    </submittedName>
</protein>
<dbReference type="PANTHER" id="PTHR28002">
    <property type="entry name" value="MIOREX COMPLEX COMPONENT 11"/>
    <property type="match status" value="1"/>
</dbReference>
<organism evidence="2 3">
    <name type="scientific">Lecanosticta acicola</name>
    <dbReference type="NCBI Taxonomy" id="111012"/>
    <lineage>
        <taxon>Eukaryota</taxon>
        <taxon>Fungi</taxon>
        <taxon>Dikarya</taxon>
        <taxon>Ascomycota</taxon>
        <taxon>Pezizomycotina</taxon>
        <taxon>Dothideomycetes</taxon>
        <taxon>Dothideomycetidae</taxon>
        <taxon>Mycosphaerellales</taxon>
        <taxon>Mycosphaerellaceae</taxon>
        <taxon>Lecanosticta</taxon>
    </lineage>
</organism>
<sequence length="216" mass="24353">MTSLFRRPWSARKILNSSSRIRSTRFFADQPNPTPASPTTRVSKIESRLPKFLRRYVEPLRNAPISHITAFIILHELTAVVPLFALAGAFHYSEWLPPFISEGKWVQDGQQKFGSWMRKRGWIGDEDRKTRWWGRSETGVRVVVELATAYAITKALLPLRLILSVWGTPWFARWTVLPFTNRISRLFGRKKAVPASGPDAAGTGAVGGSAVPKVPE</sequence>
<evidence type="ECO:0000256" key="1">
    <source>
        <dbReference type="SAM" id="MobiDB-lite"/>
    </source>
</evidence>
<dbReference type="GO" id="GO:0005739">
    <property type="term" value="C:mitochondrion"/>
    <property type="evidence" value="ECO:0007669"/>
    <property type="project" value="TreeGrafter"/>
</dbReference>
<dbReference type="InterPro" id="IPR018811">
    <property type="entry name" value="MRX11"/>
</dbReference>
<reference evidence="2" key="1">
    <citation type="submission" date="2023-11" db="EMBL/GenBank/DDBJ databases">
        <authorList>
            <person name="Alioto T."/>
            <person name="Alioto T."/>
            <person name="Gomez Garrido J."/>
        </authorList>
    </citation>
    <scope>NUCLEOTIDE SEQUENCE</scope>
</reference>
<gene>
    <name evidence="2" type="ORF">LECACI_7A008296</name>
</gene>
<proteinExistence type="predicted"/>
<keyword evidence="3" id="KW-1185">Reference proteome</keyword>
<evidence type="ECO:0000313" key="3">
    <source>
        <dbReference type="Proteomes" id="UP001296104"/>
    </source>
</evidence>
<feature type="region of interest" description="Disordered" evidence="1">
    <location>
        <begin position="193"/>
        <end position="216"/>
    </location>
</feature>